<evidence type="ECO:0000313" key="4">
    <source>
        <dbReference type="Proteomes" id="UP000184452"/>
    </source>
</evidence>
<keyword evidence="3" id="KW-0012">Acyltransferase</keyword>
<dbReference type="InterPro" id="IPR002656">
    <property type="entry name" value="Acyl_transf_3_dom"/>
</dbReference>
<evidence type="ECO:0000256" key="1">
    <source>
        <dbReference type="SAM" id="Phobius"/>
    </source>
</evidence>
<name>A0A1M6INV5_9ACTN</name>
<dbReference type="InterPro" id="IPR050623">
    <property type="entry name" value="Glucan_succinyl_AcylTrfase"/>
</dbReference>
<dbReference type="EMBL" id="FQZK01000005">
    <property type="protein sequence ID" value="SHJ36128.1"/>
    <property type="molecule type" value="Genomic_DNA"/>
</dbReference>
<dbReference type="GO" id="GO:0016747">
    <property type="term" value="F:acyltransferase activity, transferring groups other than amino-acyl groups"/>
    <property type="evidence" value="ECO:0007669"/>
    <property type="project" value="InterPro"/>
</dbReference>
<feature type="transmembrane region" description="Helical" evidence="1">
    <location>
        <begin position="258"/>
        <end position="279"/>
    </location>
</feature>
<proteinExistence type="predicted"/>
<keyword evidence="4" id="KW-1185">Reference proteome</keyword>
<feature type="transmembrane region" description="Helical" evidence="1">
    <location>
        <begin position="291"/>
        <end position="311"/>
    </location>
</feature>
<dbReference type="STRING" id="758803.SAMN05421803_105240"/>
<dbReference type="PANTHER" id="PTHR36927:SF4">
    <property type="entry name" value="BLR5718 PROTEIN"/>
    <property type="match status" value="1"/>
</dbReference>
<feature type="transmembrane region" description="Helical" evidence="1">
    <location>
        <begin position="64"/>
        <end position="88"/>
    </location>
</feature>
<feature type="transmembrane region" description="Helical" evidence="1">
    <location>
        <begin position="331"/>
        <end position="349"/>
    </location>
</feature>
<feature type="transmembrane region" description="Helical" evidence="1">
    <location>
        <begin position="152"/>
        <end position="169"/>
    </location>
</feature>
<keyword evidence="1" id="KW-0812">Transmembrane</keyword>
<keyword evidence="1" id="KW-0472">Membrane</keyword>
<feature type="transmembrane region" description="Helical" evidence="1">
    <location>
        <begin position="100"/>
        <end position="119"/>
    </location>
</feature>
<evidence type="ECO:0000259" key="2">
    <source>
        <dbReference type="Pfam" id="PF01757"/>
    </source>
</evidence>
<dbReference type="Pfam" id="PF01757">
    <property type="entry name" value="Acyl_transf_3"/>
    <property type="match status" value="1"/>
</dbReference>
<reference evidence="3 4" key="1">
    <citation type="submission" date="2016-11" db="EMBL/GenBank/DDBJ databases">
        <authorList>
            <person name="Jaros S."/>
            <person name="Januszkiewicz K."/>
            <person name="Wedrychowicz H."/>
        </authorList>
    </citation>
    <scope>NUCLEOTIDE SEQUENCE [LARGE SCALE GENOMIC DNA]</scope>
    <source>
        <strain evidence="3 4">CGMCC 4.5723</strain>
    </source>
</reference>
<protein>
    <submittedName>
        <fullName evidence="3">Acyltransferase family protein</fullName>
    </submittedName>
</protein>
<feature type="transmembrane region" description="Helical" evidence="1">
    <location>
        <begin position="189"/>
        <end position="208"/>
    </location>
</feature>
<feature type="domain" description="Acyltransferase 3" evidence="2">
    <location>
        <begin position="19"/>
        <end position="374"/>
    </location>
</feature>
<dbReference type="RefSeq" id="WP_073378757.1">
    <property type="nucleotide sequence ID" value="NZ_FQZK01000005.1"/>
</dbReference>
<feature type="transmembrane region" description="Helical" evidence="1">
    <location>
        <begin position="355"/>
        <end position="375"/>
    </location>
</feature>
<dbReference type="OrthoDB" id="7375713at2"/>
<gene>
    <name evidence="3" type="ORF">SAMN05421803_105240</name>
</gene>
<dbReference type="Proteomes" id="UP000184452">
    <property type="component" value="Unassembled WGS sequence"/>
</dbReference>
<accession>A0A1M6INV5</accession>
<keyword evidence="1" id="KW-1133">Transmembrane helix</keyword>
<keyword evidence="3" id="KW-0808">Transferase</keyword>
<dbReference type="PANTHER" id="PTHR36927">
    <property type="entry name" value="BLR4337 PROTEIN"/>
    <property type="match status" value="1"/>
</dbReference>
<sequence length="387" mass="41026">MTLPSGPATARPAGRPRLLYLDNLRTALTVLVVLHHAAIAYSNVPRWYYRETATDPSGTLLDLMLVLNQAFFMGAFFLIAGLFVPGSYDRKGARRFLAERLLRLGVPLLAWLLVLRPLVTAGDYAQAREAAAREGAALPYAEYYLASFSPGPMWFVEVLLVFSVLYLLWRRTAGRGRDAERSAPAAVRAPGAVAVAGFVAGLALAGYVWRIWLPMDASVLGLPTPAYLPQYAALFVVGLVAARSGLAEGLSVRAGRAGFAAAAAAAAAMVLLIVGSSGGTEFLGGGTWQSLAMTAAESVLAVGVIVGLLVLFRERFDRQGRLGRFLSGHAFTVYLIHPVVLVALGHALGGVQAPAVAKFALLAALALPLCWLLALPVRALPGARRVL</sequence>
<feature type="transmembrane region" description="Helical" evidence="1">
    <location>
        <begin position="228"/>
        <end position="246"/>
    </location>
</feature>
<organism evidence="3 4">
    <name type="scientific">Nocardiopsis flavescens</name>
    <dbReference type="NCBI Taxonomy" id="758803"/>
    <lineage>
        <taxon>Bacteria</taxon>
        <taxon>Bacillati</taxon>
        <taxon>Actinomycetota</taxon>
        <taxon>Actinomycetes</taxon>
        <taxon>Streptosporangiales</taxon>
        <taxon>Nocardiopsidaceae</taxon>
        <taxon>Nocardiopsis</taxon>
    </lineage>
</organism>
<dbReference type="AlphaFoldDB" id="A0A1M6INV5"/>
<evidence type="ECO:0000313" key="3">
    <source>
        <dbReference type="EMBL" id="SHJ36128.1"/>
    </source>
</evidence>